<evidence type="ECO:0000256" key="4">
    <source>
        <dbReference type="ARBA" id="ARBA00023306"/>
    </source>
</evidence>
<keyword evidence="2" id="KW-0132">Cell division</keyword>
<dbReference type="SUPFAM" id="SSF46785">
    <property type="entry name" value="Winged helix' DNA-binding domain"/>
    <property type="match status" value="2"/>
</dbReference>
<comment type="caution">
    <text evidence="5">The sequence shown here is derived from an EMBL/GenBank/DDBJ whole genome shotgun (WGS) entry which is preliminary data.</text>
</comment>
<dbReference type="PANTHER" id="PTHR34298">
    <property type="entry name" value="SEGREGATION AND CONDENSATION PROTEIN B"/>
    <property type="match status" value="1"/>
</dbReference>
<dbReference type="InterPro" id="IPR005234">
    <property type="entry name" value="ScpB_csome_segregation"/>
</dbReference>
<dbReference type="InterPro" id="IPR036390">
    <property type="entry name" value="WH_DNA-bd_sf"/>
</dbReference>
<protein>
    <recommendedName>
        <fullName evidence="7">SMC-Scp complex subunit ScpB</fullName>
    </recommendedName>
</protein>
<keyword evidence="4" id="KW-0131">Cell cycle</keyword>
<keyword evidence="1" id="KW-0963">Cytoplasm</keyword>
<sequence length="174" mass="19810">MTLESKIEAILFYKNEPLEIKKLSKLAEREEGEVREALKNLANSLGGRGICLIETDTEVSLATSKEARDFILKMAKDEMSREIGKAGLETLSIILYNGPVTRREVDYIRGVNSTFILRNLCVRGLIERELDPKDQRLFRYKGSLSLLAHLGLKKVEELPEFEMLKNKIEGSDHE</sequence>
<dbReference type="Proteomes" id="UP000177707">
    <property type="component" value="Unassembled WGS sequence"/>
</dbReference>
<dbReference type="PANTHER" id="PTHR34298:SF2">
    <property type="entry name" value="SEGREGATION AND CONDENSATION PROTEIN B"/>
    <property type="match status" value="1"/>
</dbReference>
<keyword evidence="3" id="KW-0159">Chromosome partition</keyword>
<evidence type="ECO:0000313" key="6">
    <source>
        <dbReference type="Proteomes" id="UP000177707"/>
    </source>
</evidence>
<dbReference type="Pfam" id="PF04079">
    <property type="entry name" value="SMC_ScpB"/>
    <property type="match status" value="1"/>
</dbReference>
<evidence type="ECO:0000313" key="5">
    <source>
        <dbReference type="EMBL" id="OHB01837.1"/>
    </source>
</evidence>
<dbReference type="EMBL" id="MHWB01000009">
    <property type="protein sequence ID" value="OHB01837.1"/>
    <property type="molecule type" value="Genomic_DNA"/>
</dbReference>
<organism evidence="5 6">
    <name type="scientific">Candidatus Zambryskibacteria bacterium RIFCSPLOWO2_01_FULL_39_39</name>
    <dbReference type="NCBI Taxonomy" id="1802758"/>
    <lineage>
        <taxon>Bacteria</taxon>
        <taxon>Candidatus Zambryskiibacteriota</taxon>
    </lineage>
</organism>
<name>A0A1G2TX23_9BACT</name>
<evidence type="ECO:0008006" key="7">
    <source>
        <dbReference type="Google" id="ProtNLM"/>
    </source>
</evidence>
<accession>A0A1G2TX23</accession>
<evidence type="ECO:0000256" key="3">
    <source>
        <dbReference type="ARBA" id="ARBA00022829"/>
    </source>
</evidence>
<evidence type="ECO:0000256" key="1">
    <source>
        <dbReference type="ARBA" id="ARBA00022490"/>
    </source>
</evidence>
<dbReference type="GO" id="GO:0051301">
    <property type="term" value="P:cell division"/>
    <property type="evidence" value="ECO:0007669"/>
    <property type="project" value="UniProtKB-KW"/>
</dbReference>
<evidence type="ECO:0000256" key="2">
    <source>
        <dbReference type="ARBA" id="ARBA00022618"/>
    </source>
</evidence>
<reference evidence="5 6" key="1">
    <citation type="journal article" date="2016" name="Nat. Commun.">
        <title>Thousands of microbial genomes shed light on interconnected biogeochemical processes in an aquifer system.</title>
        <authorList>
            <person name="Anantharaman K."/>
            <person name="Brown C.T."/>
            <person name="Hug L.A."/>
            <person name="Sharon I."/>
            <person name="Castelle C.J."/>
            <person name="Probst A.J."/>
            <person name="Thomas B.C."/>
            <person name="Singh A."/>
            <person name="Wilkins M.J."/>
            <person name="Karaoz U."/>
            <person name="Brodie E.L."/>
            <person name="Williams K.H."/>
            <person name="Hubbard S.S."/>
            <person name="Banfield J.F."/>
        </authorList>
    </citation>
    <scope>NUCLEOTIDE SEQUENCE [LARGE SCALE GENOMIC DNA]</scope>
</reference>
<dbReference type="Gene3D" id="1.10.10.10">
    <property type="entry name" value="Winged helix-like DNA-binding domain superfamily/Winged helix DNA-binding domain"/>
    <property type="match status" value="2"/>
</dbReference>
<dbReference type="AlphaFoldDB" id="A0A1G2TX23"/>
<dbReference type="InterPro" id="IPR036388">
    <property type="entry name" value="WH-like_DNA-bd_sf"/>
</dbReference>
<proteinExistence type="predicted"/>
<dbReference type="GO" id="GO:0051304">
    <property type="term" value="P:chromosome separation"/>
    <property type="evidence" value="ECO:0007669"/>
    <property type="project" value="InterPro"/>
</dbReference>
<dbReference type="STRING" id="1802758.A3A96_00140"/>
<gene>
    <name evidence="5" type="ORF">A3A96_00140</name>
</gene>